<keyword evidence="2 3" id="KW-0663">Pyridoxal phosphate</keyword>
<keyword evidence="6" id="KW-0032">Aminotransferase</keyword>
<dbReference type="GO" id="GO:0008483">
    <property type="term" value="F:transaminase activity"/>
    <property type="evidence" value="ECO:0007669"/>
    <property type="project" value="UniProtKB-KW"/>
</dbReference>
<dbReference type="GO" id="GO:0016846">
    <property type="term" value="F:carbon-sulfur lyase activity"/>
    <property type="evidence" value="ECO:0007669"/>
    <property type="project" value="TreeGrafter"/>
</dbReference>
<dbReference type="Proteomes" id="UP000886198">
    <property type="component" value="Unassembled WGS sequence"/>
</dbReference>
<dbReference type="GO" id="GO:0030170">
    <property type="term" value="F:pyridoxal phosphate binding"/>
    <property type="evidence" value="ECO:0007669"/>
    <property type="project" value="InterPro"/>
</dbReference>
<keyword evidence="5" id="KW-0472">Membrane</keyword>
<keyword evidence="5" id="KW-1133">Transmembrane helix</keyword>
<sequence length="380" mass="41598">MSGFNTRAVHVGEEAKIFDAVSTPIFQTSNFVVDDEKYASENSETFYTRVGNPSIGVVERKLSNLFGGTGGIFFSSGMGAITTVFLTFLRAGMNLVISRNIYGGTQSLLADLPDMGVEVRRFDQSRLEGLESLIDDNTGIVYVESMTNPNLILSDIQRISNTISSRRALLVVDNTFLSPYNFRPLEYGADVDVQSLSKYVNGHSDVIAGFAAFREIELETLARKKMIKLGTNGAPFDAFLVCRGVKTLGLRMELHNNNAKEIALFLSKSPKVHLVSHPSLESAVPNCFSKCRGFGGVVYLEVKDLETAKKFIRKSELFIEATSLAGVESLATIPVLTSHSSFNSEQLREVGLSEGGVRLSVGIENIEDLLEDLDIALKQI</sequence>
<dbReference type="Gene3D" id="3.90.1150.10">
    <property type="entry name" value="Aspartate Aminotransferase, domain 1"/>
    <property type="match status" value="1"/>
</dbReference>
<dbReference type="InterPro" id="IPR015421">
    <property type="entry name" value="PyrdxlP-dep_Trfase_major"/>
</dbReference>
<comment type="caution">
    <text evidence="6">The sequence shown here is derived from an EMBL/GenBank/DDBJ whole genome shotgun (WGS) entry which is preliminary data.</text>
</comment>
<evidence type="ECO:0000256" key="4">
    <source>
        <dbReference type="RuleBase" id="RU362118"/>
    </source>
</evidence>
<dbReference type="CDD" id="cd00614">
    <property type="entry name" value="CGS_like"/>
    <property type="match status" value="1"/>
</dbReference>
<evidence type="ECO:0000313" key="6">
    <source>
        <dbReference type="EMBL" id="HDP77919.1"/>
    </source>
</evidence>
<evidence type="ECO:0000256" key="2">
    <source>
        <dbReference type="ARBA" id="ARBA00022898"/>
    </source>
</evidence>
<evidence type="ECO:0000256" key="1">
    <source>
        <dbReference type="ARBA" id="ARBA00001933"/>
    </source>
</evidence>
<dbReference type="AlphaFoldDB" id="A0A7C1GR41"/>
<dbReference type="InterPro" id="IPR015424">
    <property type="entry name" value="PyrdxlP-dep_Trfase"/>
</dbReference>
<dbReference type="GO" id="GO:0005737">
    <property type="term" value="C:cytoplasm"/>
    <property type="evidence" value="ECO:0007669"/>
    <property type="project" value="TreeGrafter"/>
</dbReference>
<dbReference type="InterPro" id="IPR015422">
    <property type="entry name" value="PyrdxlP-dep_Trfase_small"/>
</dbReference>
<dbReference type="InterPro" id="IPR000277">
    <property type="entry name" value="Cys/Met-Metab_PyrdxlP-dep_enz"/>
</dbReference>
<dbReference type="PANTHER" id="PTHR11808:SF86">
    <property type="entry name" value="METHIONINE GAMMA-LYASE"/>
    <property type="match status" value="1"/>
</dbReference>
<evidence type="ECO:0000256" key="5">
    <source>
        <dbReference type="SAM" id="Phobius"/>
    </source>
</evidence>
<proteinExistence type="inferred from homology"/>
<feature type="modified residue" description="N6-(pyridoxal phosphate)lysine" evidence="3">
    <location>
        <position position="198"/>
    </location>
</feature>
<comment type="cofactor">
    <cofactor evidence="1 4">
        <name>pyridoxal 5'-phosphate</name>
        <dbReference type="ChEBI" id="CHEBI:597326"/>
    </cofactor>
</comment>
<keyword evidence="5" id="KW-0812">Transmembrane</keyword>
<name>A0A7C1GR41_9BACT</name>
<dbReference type="GO" id="GO:0019346">
    <property type="term" value="P:transsulfuration"/>
    <property type="evidence" value="ECO:0007669"/>
    <property type="project" value="InterPro"/>
</dbReference>
<protein>
    <submittedName>
        <fullName evidence="6">Aminotransferase class I/II-fold pyridoxal phosphate-dependent enzyme</fullName>
    </submittedName>
</protein>
<dbReference type="PANTHER" id="PTHR11808">
    <property type="entry name" value="TRANS-SULFURATION ENZYME FAMILY MEMBER"/>
    <property type="match status" value="1"/>
</dbReference>
<dbReference type="SUPFAM" id="SSF53383">
    <property type="entry name" value="PLP-dependent transferases"/>
    <property type="match status" value="1"/>
</dbReference>
<keyword evidence="6" id="KW-0808">Transferase</keyword>
<feature type="transmembrane region" description="Helical" evidence="5">
    <location>
        <begin position="65"/>
        <end position="89"/>
    </location>
</feature>
<comment type="similarity">
    <text evidence="4">Belongs to the trans-sulfuration enzymes family.</text>
</comment>
<organism evidence="6">
    <name type="scientific">Mesotoga infera</name>
    <dbReference type="NCBI Taxonomy" id="1236046"/>
    <lineage>
        <taxon>Bacteria</taxon>
        <taxon>Thermotogati</taxon>
        <taxon>Thermotogota</taxon>
        <taxon>Thermotogae</taxon>
        <taxon>Kosmotogales</taxon>
        <taxon>Kosmotogaceae</taxon>
        <taxon>Mesotoga</taxon>
    </lineage>
</organism>
<accession>A0A7C1GR41</accession>
<evidence type="ECO:0000256" key="3">
    <source>
        <dbReference type="PIRSR" id="PIRSR001434-2"/>
    </source>
</evidence>
<gene>
    <name evidence="6" type="ORF">ENN47_07015</name>
</gene>
<dbReference type="EMBL" id="DSBT01000188">
    <property type="protein sequence ID" value="HDP77919.1"/>
    <property type="molecule type" value="Genomic_DNA"/>
</dbReference>
<reference evidence="6" key="1">
    <citation type="journal article" date="2020" name="mSystems">
        <title>Genome- and Community-Level Interaction Insights into Carbon Utilization and Element Cycling Functions of Hydrothermarchaeota in Hydrothermal Sediment.</title>
        <authorList>
            <person name="Zhou Z."/>
            <person name="Liu Y."/>
            <person name="Xu W."/>
            <person name="Pan J."/>
            <person name="Luo Z.H."/>
            <person name="Li M."/>
        </authorList>
    </citation>
    <scope>NUCLEOTIDE SEQUENCE [LARGE SCALE GENOMIC DNA]</scope>
    <source>
        <strain evidence="6">SpSt-1179</strain>
    </source>
</reference>
<dbReference type="FunFam" id="3.40.640.10:FF:000046">
    <property type="entry name" value="Cystathionine gamma-lyase"/>
    <property type="match status" value="1"/>
</dbReference>
<dbReference type="Gene3D" id="3.40.640.10">
    <property type="entry name" value="Type I PLP-dependent aspartate aminotransferase-like (Major domain)"/>
    <property type="match status" value="1"/>
</dbReference>
<dbReference type="Pfam" id="PF01053">
    <property type="entry name" value="Cys_Met_Meta_PP"/>
    <property type="match status" value="1"/>
</dbReference>
<dbReference type="PIRSF" id="PIRSF001434">
    <property type="entry name" value="CGS"/>
    <property type="match status" value="1"/>
</dbReference>